<evidence type="ECO:0000313" key="2">
    <source>
        <dbReference type="EMBL" id="ELY83684.1"/>
    </source>
</evidence>
<name>L9ZBB9_NATA2</name>
<keyword evidence="1" id="KW-1133">Transmembrane helix</keyword>
<sequence>MAGRTEQALELISIWLFYGILTLSVPVALMYGLGAAENTSNLVKFFLYAIIGLPVVLFSVIRVYLKNRGFFEANPELKGFDFITIHSPEQTFLGKNLEWVRSPIRLTVVFLIVGMLFGMLVSQSGQFAPGVPVLVQGSVAESTTALGLAVEPAVSAETLFFNVGVLMATTAVLTFFLVRSGMDLSAAIVASKTVSVVTTTLAFLFYHNFRYGGSETSQVGILLLGFITNTLTAVTHSIIPAYMIHGSGNLFQKASSASIWANEVSVALALLVALAGAVLLGFIFILDSKE</sequence>
<dbReference type="AlphaFoldDB" id="L9ZBB9"/>
<dbReference type="EMBL" id="AOIK01000043">
    <property type="protein sequence ID" value="ELY83684.1"/>
    <property type="molecule type" value="Genomic_DNA"/>
</dbReference>
<evidence type="ECO:0008006" key="4">
    <source>
        <dbReference type="Google" id="ProtNLM"/>
    </source>
</evidence>
<organism evidence="2 3">
    <name type="scientific">Natrinema altunense (strain JCM 12890 / CGMCC 1.3731 / AJ2)</name>
    <dbReference type="NCBI Taxonomy" id="1227494"/>
    <lineage>
        <taxon>Archaea</taxon>
        <taxon>Methanobacteriati</taxon>
        <taxon>Methanobacteriota</taxon>
        <taxon>Stenosarchaea group</taxon>
        <taxon>Halobacteria</taxon>
        <taxon>Halobacteriales</taxon>
        <taxon>Natrialbaceae</taxon>
        <taxon>Natrinema</taxon>
    </lineage>
</organism>
<comment type="caution">
    <text evidence="2">The sequence shown here is derived from an EMBL/GenBank/DDBJ whole genome shotgun (WGS) entry which is preliminary data.</text>
</comment>
<accession>L9ZBB9</accession>
<evidence type="ECO:0000256" key="1">
    <source>
        <dbReference type="SAM" id="Phobius"/>
    </source>
</evidence>
<feature type="transmembrane region" description="Helical" evidence="1">
    <location>
        <begin position="184"/>
        <end position="207"/>
    </location>
</feature>
<dbReference type="Proteomes" id="UP000011511">
    <property type="component" value="Unassembled WGS sequence"/>
</dbReference>
<feature type="transmembrane region" description="Helical" evidence="1">
    <location>
        <begin position="45"/>
        <end position="65"/>
    </location>
</feature>
<keyword evidence="1" id="KW-0472">Membrane</keyword>
<evidence type="ECO:0000313" key="3">
    <source>
        <dbReference type="Proteomes" id="UP000011511"/>
    </source>
</evidence>
<feature type="transmembrane region" description="Helical" evidence="1">
    <location>
        <begin position="219"/>
        <end position="244"/>
    </location>
</feature>
<reference evidence="2 3" key="1">
    <citation type="journal article" date="2014" name="PLoS Genet.">
        <title>Phylogenetically driven sequencing of extremely halophilic archaea reveals strategies for static and dynamic osmo-response.</title>
        <authorList>
            <person name="Becker E.A."/>
            <person name="Seitzer P.M."/>
            <person name="Tritt A."/>
            <person name="Larsen D."/>
            <person name="Krusor M."/>
            <person name="Yao A.I."/>
            <person name="Wu D."/>
            <person name="Madern D."/>
            <person name="Eisen J.A."/>
            <person name="Darling A.E."/>
            <person name="Facciotti M.T."/>
        </authorList>
    </citation>
    <scope>NUCLEOTIDE SEQUENCE [LARGE SCALE GENOMIC DNA]</scope>
    <source>
        <strain evidence="2 3">JCM 12890</strain>
    </source>
</reference>
<keyword evidence="3" id="KW-1185">Reference proteome</keyword>
<feature type="transmembrane region" description="Helical" evidence="1">
    <location>
        <begin position="159"/>
        <end position="178"/>
    </location>
</feature>
<feature type="transmembrane region" description="Helical" evidence="1">
    <location>
        <begin position="12"/>
        <end position="33"/>
    </location>
</feature>
<feature type="transmembrane region" description="Helical" evidence="1">
    <location>
        <begin position="264"/>
        <end position="286"/>
    </location>
</feature>
<keyword evidence="1" id="KW-0812">Transmembrane</keyword>
<feature type="transmembrane region" description="Helical" evidence="1">
    <location>
        <begin position="104"/>
        <end position="121"/>
    </location>
</feature>
<gene>
    <name evidence="2" type="ORF">C485_18067</name>
</gene>
<proteinExistence type="predicted"/>
<protein>
    <recommendedName>
        <fullName evidence="4">CPBP family intramembrane metalloprotease</fullName>
    </recommendedName>
</protein>
<dbReference type="RefSeq" id="WP_007110828.1">
    <property type="nucleotide sequence ID" value="NZ_AOIK01000043.1"/>
</dbReference>